<protein>
    <submittedName>
        <fullName evidence="1">Uncharacterized protein</fullName>
    </submittedName>
</protein>
<dbReference type="InterPro" id="IPR027033">
    <property type="entry name" value="Cnh"/>
</dbReference>
<evidence type="ECO:0000313" key="1">
    <source>
        <dbReference type="EMBL" id="EEN48916.1"/>
    </source>
</evidence>
<organism>
    <name type="scientific">Branchiostoma floridae</name>
    <name type="common">Florida lancelet</name>
    <name type="synonym">Amphioxus</name>
    <dbReference type="NCBI Taxonomy" id="7739"/>
    <lineage>
        <taxon>Eukaryota</taxon>
        <taxon>Metazoa</taxon>
        <taxon>Chordata</taxon>
        <taxon>Cephalochordata</taxon>
        <taxon>Leptocardii</taxon>
        <taxon>Amphioxiformes</taxon>
        <taxon>Branchiostomatidae</taxon>
        <taxon>Branchiostoma</taxon>
    </lineage>
</organism>
<dbReference type="PANTHER" id="PTHR46522:SF1">
    <property type="entry name" value="INACTIVE CYTIDINE MONOPHOSPHATE-N-ACETYLNEURAMINIC ACID HYDROXYLASE"/>
    <property type="match status" value="1"/>
</dbReference>
<name>C3ZDW0_BRAFL</name>
<dbReference type="InParanoid" id="C3ZDW0"/>
<reference evidence="1" key="1">
    <citation type="journal article" date="2008" name="Nature">
        <title>The amphioxus genome and the evolution of the chordate karyotype.</title>
        <authorList>
            <consortium name="US DOE Joint Genome Institute (JGI-PGF)"/>
            <person name="Putnam N.H."/>
            <person name="Butts T."/>
            <person name="Ferrier D.E.K."/>
            <person name="Furlong R.F."/>
            <person name="Hellsten U."/>
            <person name="Kawashima T."/>
            <person name="Robinson-Rechavi M."/>
            <person name="Shoguchi E."/>
            <person name="Terry A."/>
            <person name="Yu J.-K."/>
            <person name="Benito-Gutierrez E.L."/>
            <person name="Dubchak I."/>
            <person name="Garcia-Fernandez J."/>
            <person name="Gibson-Brown J.J."/>
            <person name="Grigoriev I.V."/>
            <person name="Horton A.C."/>
            <person name="de Jong P.J."/>
            <person name="Jurka J."/>
            <person name="Kapitonov V.V."/>
            <person name="Kohara Y."/>
            <person name="Kuroki Y."/>
            <person name="Lindquist E."/>
            <person name="Lucas S."/>
            <person name="Osoegawa K."/>
            <person name="Pennacchio L.A."/>
            <person name="Salamov A.A."/>
            <person name="Satou Y."/>
            <person name="Sauka-Spengler T."/>
            <person name="Schmutz J."/>
            <person name="Shin-I T."/>
            <person name="Toyoda A."/>
            <person name="Bronner-Fraser M."/>
            <person name="Fujiyama A."/>
            <person name="Holland L.Z."/>
            <person name="Holland P.W.H."/>
            <person name="Satoh N."/>
            <person name="Rokhsar D.S."/>
        </authorList>
    </citation>
    <scope>NUCLEOTIDE SEQUENCE [LARGE SCALE GENOMIC DNA]</scope>
    <source>
        <strain evidence="1">S238N-H82</strain>
        <tissue evidence="1">Testes</tissue>
    </source>
</reference>
<dbReference type="PANTHER" id="PTHR46522">
    <property type="entry name" value="CYTIDINE MONOPHOSPHATE-N-ACETYLNEURAMINIC ACID HYDROXYLASE"/>
    <property type="match status" value="1"/>
</dbReference>
<sequence>MICPGSRYIRDTNTKNSAEQLNALINKYSDHIITWAPLPGATLDLARVLDDTGDRRLAIVDPLPGTKIYKDSWDFNSYIDKINDCIKSEIFAYPDWIQVYYMWAGFKDYNLVLR</sequence>
<accession>C3ZDW0</accession>
<dbReference type="STRING" id="7739.C3ZDW0"/>
<dbReference type="eggNOG" id="ENOG502QR0M">
    <property type="taxonomic scope" value="Eukaryota"/>
</dbReference>
<dbReference type="EMBL" id="GG666612">
    <property type="protein sequence ID" value="EEN48916.1"/>
    <property type="molecule type" value="Genomic_DNA"/>
</dbReference>
<dbReference type="AlphaFoldDB" id="C3ZDW0"/>
<gene>
    <name evidence="1" type="ORF">BRAFLDRAFT_65490</name>
</gene>
<proteinExistence type="predicted"/>